<feature type="signal peptide" evidence="1">
    <location>
        <begin position="1"/>
        <end position="24"/>
    </location>
</feature>
<reference evidence="2" key="1">
    <citation type="submission" date="2020-02" db="EMBL/GenBank/DDBJ databases">
        <authorList>
            <person name="Meier V. D."/>
        </authorList>
    </citation>
    <scope>NUCLEOTIDE SEQUENCE</scope>
    <source>
        <strain evidence="2">AVDCRST_MAG68</strain>
    </source>
</reference>
<evidence type="ECO:0000256" key="1">
    <source>
        <dbReference type="SAM" id="SignalP"/>
    </source>
</evidence>
<keyword evidence="1" id="KW-0732">Signal</keyword>
<gene>
    <name evidence="2" type="ORF">AVDCRST_MAG68-1356</name>
</gene>
<name>A0A6J4KS39_9BACT</name>
<protein>
    <submittedName>
        <fullName evidence="2">Uncharacterized protein</fullName>
    </submittedName>
</protein>
<proteinExistence type="predicted"/>
<evidence type="ECO:0000313" key="2">
    <source>
        <dbReference type="EMBL" id="CAA9312915.1"/>
    </source>
</evidence>
<feature type="chain" id="PRO_5027122750" evidence="1">
    <location>
        <begin position="25"/>
        <end position="176"/>
    </location>
</feature>
<accession>A0A6J4KS39</accession>
<dbReference type="PROSITE" id="PS51257">
    <property type="entry name" value="PROKAR_LIPOPROTEIN"/>
    <property type="match status" value="1"/>
</dbReference>
<dbReference type="AlphaFoldDB" id="A0A6J4KS39"/>
<organism evidence="2">
    <name type="scientific">uncultured Gemmatimonadota bacterium</name>
    <dbReference type="NCBI Taxonomy" id="203437"/>
    <lineage>
        <taxon>Bacteria</taxon>
        <taxon>Pseudomonadati</taxon>
        <taxon>Gemmatimonadota</taxon>
        <taxon>environmental samples</taxon>
    </lineage>
</organism>
<sequence>MRTATLPLPLLALFLAACGSPAPSAPLPDGRTPALNSAARPVSGECETTFTPPPFPPPPSFTQVDTGTCQLAHLGRVDLRSEQTINFAAGTQSGERTLTAANGDILRAVHTGTSRLAGPGQVRFAATLRFVGGTGRFAGATGTARAEGTAHLGSRTATMRIVDGWIAYAAQDRSGS</sequence>
<dbReference type="EMBL" id="CADCTW010000076">
    <property type="protein sequence ID" value="CAA9312915.1"/>
    <property type="molecule type" value="Genomic_DNA"/>
</dbReference>